<protein>
    <submittedName>
        <fullName evidence="1">Uncharacterized protein</fullName>
    </submittedName>
</protein>
<reference evidence="1" key="2">
    <citation type="submission" date="2020-05" db="UniProtKB">
        <authorList>
            <consortium name="EnsemblMetazoa"/>
        </authorList>
    </citation>
    <scope>IDENTIFICATION</scope>
    <source>
        <strain evidence="1">IAEA</strain>
    </source>
</reference>
<evidence type="ECO:0000313" key="1">
    <source>
        <dbReference type="EnsemblMetazoa" id="GPPI015577-PA"/>
    </source>
</evidence>
<dbReference type="EMBL" id="JXJN01007055">
    <property type="status" value="NOT_ANNOTATED_CDS"/>
    <property type="molecule type" value="Genomic_DNA"/>
</dbReference>
<organism evidence="1 2">
    <name type="scientific">Glossina palpalis gambiensis</name>
    <dbReference type="NCBI Taxonomy" id="67801"/>
    <lineage>
        <taxon>Eukaryota</taxon>
        <taxon>Metazoa</taxon>
        <taxon>Ecdysozoa</taxon>
        <taxon>Arthropoda</taxon>
        <taxon>Hexapoda</taxon>
        <taxon>Insecta</taxon>
        <taxon>Pterygota</taxon>
        <taxon>Neoptera</taxon>
        <taxon>Endopterygota</taxon>
        <taxon>Diptera</taxon>
        <taxon>Brachycera</taxon>
        <taxon>Muscomorpha</taxon>
        <taxon>Hippoboscoidea</taxon>
        <taxon>Glossinidae</taxon>
        <taxon>Glossina</taxon>
    </lineage>
</organism>
<name>A0A1B0B1C8_9MUSC</name>
<keyword evidence="2" id="KW-1185">Reference proteome</keyword>
<dbReference type="EMBL" id="JXJN01007054">
    <property type="status" value="NOT_ANNOTATED_CDS"/>
    <property type="molecule type" value="Genomic_DNA"/>
</dbReference>
<evidence type="ECO:0000313" key="2">
    <source>
        <dbReference type="Proteomes" id="UP000092460"/>
    </source>
</evidence>
<dbReference type="AlphaFoldDB" id="A0A1B0B1C8"/>
<accession>A0A1B0B1C8</accession>
<reference evidence="2" key="1">
    <citation type="submission" date="2015-01" db="EMBL/GenBank/DDBJ databases">
        <authorList>
            <person name="Aksoy S."/>
            <person name="Warren W."/>
            <person name="Wilson R.K."/>
        </authorList>
    </citation>
    <scope>NUCLEOTIDE SEQUENCE [LARGE SCALE GENOMIC DNA]</scope>
    <source>
        <strain evidence="2">IAEA</strain>
    </source>
</reference>
<proteinExistence type="predicted"/>
<dbReference type="Proteomes" id="UP000092460">
    <property type="component" value="Unassembled WGS sequence"/>
</dbReference>
<dbReference type="EnsemblMetazoa" id="GPPI015577-RA">
    <property type="protein sequence ID" value="GPPI015577-PA"/>
    <property type="gene ID" value="GPPI015577"/>
</dbReference>
<sequence>MTKYIIERVRNAGVAVVNLVLAVCLSRAVILSTATSLQLPFSKTADGAAACSHVICFEPFILQSVDGARSKPDVIRTMYYGEIRKIWGLSLDDK</sequence>
<dbReference type="VEuPathDB" id="VectorBase:GPPI015577"/>